<evidence type="ECO:0000313" key="3">
    <source>
        <dbReference type="Proteomes" id="UP000287651"/>
    </source>
</evidence>
<protein>
    <submittedName>
        <fullName evidence="2">Uncharacterized protein</fullName>
    </submittedName>
</protein>
<keyword evidence="1" id="KW-1133">Transmembrane helix</keyword>
<sequence>MQQIEASSVDDGLAFIRSFLPPLLLPCAIPSTIKGEDHNFLYHRRTSLKLPPPMTSPFAAFAVVITVVSSFLHIRGCNSQLPPWLRPSTKSFSVTTTLSFPTFHCQ</sequence>
<dbReference type="AlphaFoldDB" id="A0A426YBA0"/>
<accession>A0A426YBA0</accession>
<evidence type="ECO:0000313" key="2">
    <source>
        <dbReference type="EMBL" id="RRT48987.1"/>
    </source>
</evidence>
<reference evidence="2 3" key="1">
    <citation type="journal article" date="2014" name="Agronomy (Basel)">
        <title>A Draft Genome Sequence for Ensete ventricosum, the Drought-Tolerant Tree Against Hunger.</title>
        <authorList>
            <person name="Harrison J."/>
            <person name="Moore K.A."/>
            <person name="Paszkiewicz K."/>
            <person name="Jones T."/>
            <person name="Grant M."/>
            <person name="Ambacheew D."/>
            <person name="Muzemil S."/>
            <person name="Studholme D.J."/>
        </authorList>
    </citation>
    <scope>NUCLEOTIDE SEQUENCE [LARGE SCALE GENOMIC DNA]</scope>
</reference>
<proteinExistence type="predicted"/>
<dbReference type="EMBL" id="AMZH03013603">
    <property type="protein sequence ID" value="RRT48987.1"/>
    <property type="molecule type" value="Genomic_DNA"/>
</dbReference>
<gene>
    <name evidence="2" type="ORF">B296_00030926</name>
</gene>
<feature type="transmembrane region" description="Helical" evidence="1">
    <location>
        <begin position="54"/>
        <end position="74"/>
    </location>
</feature>
<organism evidence="2 3">
    <name type="scientific">Ensete ventricosum</name>
    <name type="common">Abyssinian banana</name>
    <name type="synonym">Musa ensete</name>
    <dbReference type="NCBI Taxonomy" id="4639"/>
    <lineage>
        <taxon>Eukaryota</taxon>
        <taxon>Viridiplantae</taxon>
        <taxon>Streptophyta</taxon>
        <taxon>Embryophyta</taxon>
        <taxon>Tracheophyta</taxon>
        <taxon>Spermatophyta</taxon>
        <taxon>Magnoliopsida</taxon>
        <taxon>Liliopsida</taxon>
        <taxon>Zingiberales</taxon>
        <taxon>Musaceae</taxon>
        <taxon>Ensete</taxon>
    </lineage>
</organism>
<keyword evidence="1" id="KW-0812">Transmembrane</keyword>
<keyword evidence="1" id="KW-0472">Membrane</keyword>
<comment type="caution">
    <text evidence="2">The sequence shown here is derived from an EMBL/GenBank/DDBJ whole genome shotgun (WGS) entry which is preliminary data.</text>
</comment>
<dbReference type="Proteomes" id="UP000287651">
    <property type="component" value="Unassembled WGS sequence"/>
</dbReference>
<name>A0A426YBA0_ENSVE</name>
<evidence type="ECO:0000256" key="1">
    <source>
        <dbReference type="SAM" id="Phobius"/>
    </source>
</evidence>